<comment type="caution">
    <text evidence="1">The sequence shown here is derived from an EMBL/GenBank/DDBJ whole genome shotgun (WGS) entry which is preliminary data.</text>
</comment>
<dbReference type="Proteomes" id="UP001497472">
    <property type="component" value="Unassembled WGS sequence"/>
</dbReference>
<keyword evidence="2" id="KW-1185">Reference proteome</keyword>
<protein>
    <submittedName>
        <fullName evidence="1">Uncharacterized protein</fullName>
    </submittedName>
</protein>
<dbReference type="EMBL" id="CAVLEF010000001">
    <property type="protein sequence ID" value="CAK1540328.1"/>
    <property type="molecule type" value="Genomic_DNA"/>
</dbReference>
<proteinExistence type="predicted"/>
<sequence>MKDGQTADETQRRPQQIEQILETVETTHISSNGYINSLATPGPQVMRVLSARTEGTNRLSTPIEFARAANNSWINVALRPEYWIRGRLS</sequence>
<reference evidence="1 2" key="1">
    <citation type="submission" date="2023-11" db="EMBL/GenBank/DDBJ databases">
        <authorList>
            <person name="Okamura Y."/>
        </authorList>
    </citation>
    <scope>NUCLEOTIDE SEQUENCE [LARGE SCALE GENOMIC DNA]</scope>
</reference>
<dbReference type="AlphaFoldDB" id="A0AAV1IW15"/>
<evidence type="ECO:0000313" key="2">
    <source>
        <dbReference type="Proteomes" id="UP001497472"/>
    </source>
</evidence>
<name>A0AAV1IW15_9NEOP</name>
<evidence type="ECO:0000313" key="1">
    <source>
        <dbReference type="EMBL" id="CAK1540328.1"/>
    </source>
</evidence>
<accession>A0AAV1IW15</accession>
<organism evidence="1 2">
    <name type="scientific">Leptosia nina</name>
    <dbReference type="NCBI Taxonomy" id="320188"/>
    <lineage>
        <taxon>Eukaryota</taxon>
        <taxon>Metazoa</taxon>
        <taxon>Ecdysozoa</taxon>
        <taxon>Arthropoda</taxon>
        <taxon>Hexapoda</taxon>
        <taxon>Insecta</taxon>
        <taxon>Pterygota</taxon>
        <taxon>Neoptera</taxon>
        <taxon>Endopterygota</taxon>
        <taxon>Lepidoptera</taxon>
        <taxon>Glossata</taxon>
        <taxon>Ditrysia</taxon>
        <taxon>Papilionoidea</taxon>
        <taxon>Pieridae</taxon>
        <taxon>Pierinae</taxon>
        <taxon>Leptosia</taxon>
    </lineage>
</organism>
<gene>
    <name evidence="1" type="ORF">LNINA_LOCUS389</name>
</gene>